<feature type="transmembrane region" description="Helical" evidence="6">
    <location>
        <begin position="64"/>
        <end position="90"/>
    </location>
</feature>
<protein>
    <submittedName>
        <fullName evidence="7">AI-2E family transporter</fullName>
    </submittedName>
</protein>
<evidence type="ECO:0000313" key="8">
    <source>
        <dbReference type="Proteomes" id="UP001499988"/>
    </source>
</evidence>
<evidence type="ECO:0000256" key="1">
    <source>
        <dbReference type="ARBA" id="ARBA00004141"/>
    </source>
</evidence>
<feature type="transmembrane region" description="Helical" evidence="6">
    <location>
        <begin position="226"/>
        <end position="256"/>
    </location>
</feature>
<evidence type="ECO:0000256" key="3">
    <source>
        <dbReference type="ARBA" id="ARBA00022692"/>
    </source>
</evidence>
<dbReference type="Pfam" id="PF01594">
    <property type="entry name" value="AI-2E_transport"/>
    <property type="match status" value="1"/>
</dbReference>
<dbReference type="NCBIfam" id="NF008930">
    <property type="entry name" value="PRK12287.1"/>
    <property type="match status" value="1"/>
</dbReference>
<evidence type="ECO:0000256" key="5">
    <source>
        <dbReference type="ARBA" id="ARBA00023136"/>
    </source>
</evidence>
<keyword evidence="8" id="KW-1185">Reference proteome</keyword>
<sequence>MVPSPFNQASVALRTTLMLAALVVIFAGIKAASTIVVPFLLAMFMAIICSPLVNLLMRAYLPRWLAILAVIALILLVSVWLGAVVGSSAADFRSQLPMYREQLTGQFQPLVDLLAQFNVHLSVEQIREQFDPSRAMSLATDILSGVGNLMANTLLIVLTVVFMLLEASGVNRKLHYALDDPEMRVNQIDRFIESVNRYLAIKTLVSLATGVFCGFGLYLIGVDYYLLWGLLAFLLNYIPNIGSFIAAIPAVALALLQFGPGGAAAAGGVFVAANMVMGNVIEPRLMGRTLGLSTLVVFLSLIFWGWLLGSVGMLLSVPLTMIVKIGLESSNDGRWLAVLLEGEPSPTKTLSDDDTAEERV</sequence>
<comment type="caution">
    <text evidence="7">The sequence shown here is derived from an EMBL/GenBank/DDBJ whole genome shotgun (WGS) entry which is preliminary data.</text>
</comment>
<dbReference type="RefSeq" id="WP_345337122.1">
    <property type="nucleotide sequence ID" value="NZ_BAABJZ010000104.1"/>
</dbReference>
<comment type="similarity">
    <text evidence="2">Belongs to the autoinducer-2 exporter (AI-2E) (TC 2.A.86) family.</text>
</comment>
<evidence type="ECO:0000256" key="2">
    <source>
        <dbReference type="ARBA" id="ARBA00009773"/>
    </source>
</evidence>
<evidence type="ECO:0000256" key="6">
    <source>
        <dbReference type="SAM" id="Phobius"/>
    </source>
</evidence>
<reference evidence="8" key="1">
    <citation type="journal article" date="2019" name="Int. J. Syst. Evol. Microbiol.">
        <title>The Global Catalogue of Microorganisms (GCM) 10K type strain sequencing project: providing services to taxonomists for standard genome sequencing and annotation.</title>
        <authorList>
            <consortium name="The Broad Institute Genomics Platform"/>
            <consortium name="The Broad Institute Genome Sequencing Center for Infectious Disease"/>
            <person name="Wu L."/>
            <person name="Ma J."/>
        </authorList>
    </citation>
    <scope>NUCLEOTIDE SEQUENCE [LARGE SCALE GENOMIC DNA]</scope>
    <source>
        <strain evidence="8">JCM 18401</strain>
    </source>
</reference>
<comment type="subcellular location">
    <subcellularLocation>
        <location evidence="1">Membrane</location>
        <topology evidence="1">Multi-pass membrane protein</topology>
    </subcellularLocation>
</comment>
<organism evidence="7 8">
    <name type="scientific">Ferrimonas pelagia</name>
    <dbReference type="NCBI Taxonomy" id="1177826"/>
    <lineage>
        <taxon>Bacteria</taxon>
        <taxon>Pseudomonadati</taxon>
        <taxon>Pseudomonadota</taxon>
        <taxon>Gammaproteobacteria</taxon>
        <taxon>Alteromonadales</taxon>
        <taxon>Ferrimonadaceae</taxon>
        <taxon>Ferrimonas</taxon>
    </lineage>
</organism>
<accession>A0ABP9FEI8</accession>
<gene>
    <name evidence="7" type="ORF">GCM10023333_38480</name>
</gene>
<feature type="transmembrane region" description="Helical" evidence="6">
    <location>
        <begin position="35"/>
        <end position="57"/>
    </location>
</feature>
<dbReference type="InterPro" id="IPR002549">
    <property type="entry name" value="AI-2E-like"/>
</dbReference>
<dbReference type="PANTHER" id="PTHR21716:SF64">
    <property type="entry name" value="AI-2 TRANSPORT PROTEIN TQSA"/>
    <property type="match status" value="1"/>
</dbReference>
<evidence type="ECO:0000256" key="4">
    <source>
        <dbReference type="ARBA" id="ARBA00022989"/>
    </source>
</evidence>
<proteinExistence type="inferred from homology"/>
<keyword evidence="3 6" id="KW-0812">Transmembrane</keyword>
<feature type="transmembrane region" description="Helical" evidence="6">
    <location>
        <begin position="263"/>
        <end position="281"/>
    </location>
</feature>
<dbReference type="EMBL" id="BAABJZ010000104">
    <property type="protein sequence ID" value="GAA4900879.1"/>
    <property type="molecule type" value="Genomic_DNA"/>
</dbReference>
<keyword evidence="4 6" id="KW-1133">Transmembrane helix</keyword>
<name>A0ABP9FEI8_9GAMM</name>
<dbReference type="Proteomes" id="UP001499988">
    <property type="component" value="Unassembled WGS sequence"/>
</dbReference>
<feature type="transmembrane region" description="Helical" evidence="6">
    <location>
        <begin position="199"/>
        <end position="220"/>
    </location>
</feature>
<keyword evidence="5 6" id="KW-0472">Membrane</keyword>
<feature type="transmembrane region" description="Helical" evidence="6">
    <location>
        <begin position="142"/>
        <end position="165"/>
    </location>
</feature>
<feature type="transmembrane region" description="Helical" evidence="6">
    <location>
        <begin position="12"/>
        <end position="29"/>
    </location>
</feature>
<evidence type="ECO:0000313" key="7">
    <source>
        <dbReference type="EMBL" id="GAA4900879.1"/>
    </source>
</evidence>
<feature type="transmembrane region" description="Helical" evidence="6">
    <location>
        <begin position="293"/>
        <end position="315"/>
    </location>
</feature>
<dbReference type="PANTHER" id="PTHR21716">
    <property type="entry name" value="TRANSMEMBRANE PROTEIN"/>
    <property type="match status" value="1"/>
</dbReference>